<evidence type="ECO:0000256" key="1">
    <source>
        <dbReference type="ARBA" id="ARBA00004694"/>
    </source>
</evidence>
<gene>
    <name evidence="12" type="ORF">NE237_006213</name>
</gene>
<dbReference type="AlphaFoldDB" id="A0A9Q0KM61"/>
<name>A0A9Q0KM61_9MAGN</name>
<organism evidence="12 13">
    <name type="scientific">Protea cynaroides</name>
    <dbReference type="NCBI Taxonomy" id="273540"/>
    <lineage>
        <taxon>Eukaryota</taxon>
        <taxon>Viridiplantae</taxon>
        <taxon>Streptophyta</taxon>
        <taxon>Embryophyta</taxon>
        <taxon>Tracheophyta</taxon>
        <taxon>Spermatophyta</taxon>
        <taxon>Magnoliopsida</taxon>
        <taxon>Proteales</taxon>
        <taxon>Proteaceae</taxon>
        <taxon>Protea</taxon>
    </lineage>
</organism>
<comment type="function">
    <text evidence="9">Catalyzes an early step in the biosynthesis of tetrapyrroles. Binds two molecules of 5-aminolevulinate per subunit, each at a distinct site, and catalyzes their condensation to form porphobilinogen.</text>
</comment>
<protein>
    <recommendedName>
        <fullName evidence="3">porphobilinogen synthase</fullName>
        <ecNumber evidence="3">4.2.1.24</ecNumber>
    </recommendedName>
    <alternativeName>
        <fullName evidence="10">Porphobilinogen synthase</fullName>
    </alternativeName>
</protein>
<dbReference type="SUPFAM" id="SSF51569">
    <property type="entry name" value="Aldolase"/>
    <property type="match status" value="1"/>
</dbReference>
<comment type="similarity">
    <text evidence="2">Belongs to the ALAD family.</text>
</comment>
<comment type="caution">
    <text evidence="12">The sequence shown here is derived from an EMBL/GenBank/DDBJ whole genome shotgun (WGS) entry which is preliminary data.</text>
</comment>
<keyword evidence="5" id="KW-0350">Heme biosynthesis</keyword>
<proteinExistence type="inferred from homology"/>
<evidence type="ECO:0000256" key="2">
    <source>
        <dbReference type="ARBA" id="ARBA00008055"/>
    </source>
</evidence>
<keyword evidence="7" id="KW-0456">Lyase</keyword>
<sequence length="106" mass="12131">MHPLTPNTCNAFTVSGEYFMIKAGAVLKMIDEEKVMICLRRAVADVILFVLQQVDVYVVRGEKCTERKTYSKYPELYLNVGVISKLRLKQDFLKLLLHGLFILFGS</sequence>
<evidence type="ECO:0000256" key="9">
    <source>
        <dbReference type="ARBA" id="ARBA00025628"/>
    </source>
</evidence>
<evidence type="ECO:0000256" key="5">
    <source>
        <dbReference type="ARBA" id="ARBA00023133"/>
    </source>
</evidence>
<dbReference type="InterPro" id="IPR013785">
    <property type="entry name" value="Aldolase_TIM"/>
</dbReference>
<dbReference type="Proteomes" id="UP001141806">
    <property type="component" value="Unassembled WGS sequence"/>
</dbReference>
<keyword evidence="13" id="KW-1185">Reference proteome</keyword>
<evidence type="ECO:0000256" key="7">
    <source>
        <dbReference type="ARBA" id="ARBA00023239"/>
    </source>
</evidence>
<dbReference type="Pfam" id="PF00490">
    <property type="entry name" value="ALAD"/>
    <property type="match status" value="1"/>
</dbReference>
<evidence type="ECO:0000256" key="6">
    <source>
        <dbReference type="ARBA" id="ARBA00023171"/>
    </source>
</evidence>
<dbReference type="GO" id="GO:0046872">
    <property type="term" value="F:metal ion binding"/>
    <property type="evidence" value="ECO:0007669"/>
    <property type="project" value="InterPro"/>
</dbReference>
<dbReference type="GO" id="GO:0015995">
    <property type="term" value="P:chlorophyll biosynthetic process"/>
    <property type="evidence" value="ECO:0007669"/>
    <property type="project" value="UniProtKB-KW"/>
</dbReference>
<evidence type="ECO:0000256" key="10">
    <source>
        <dbReference type="ARBA" id="ARBA00032837"/>
    </source>
</evidence>
<evidence type="ECO:0000256" key="4">
    <source>
        <dbReference type="ARBA" id="ARBA00022533"/>
    </source>
</evidence>
<dbReference type="Gene3D" id="3.20.20.70">
    <property type="entry name" value="Aldolase class I"/>
    <property type="match status" value="1"/>
</dbReference>
<evidence type="ECO:0000256" key="3">
    <source>
        <dbReference type="ARBA" id="ARBA00012053"/>
    </source>
</evidence>
<dbReference type="GO" id="GO:0004655">
    <property type="term" value="F:porphobilinogen synthase activity"/>
    <property type="evidence" value="ECO:0007669"/>
    <property type="project" value="UniProtKB-EC"/>
</dbReference>
<comment type="catalytic activity">
    <reaction evidence="11">
        <text>2 5-aminolevulinate = porphobilinogen + 2 H2O + H(+)</text>
        <dbReference type="Rhea" id="RHEA:24064"/>
        <dbReference type="ChEBI" id="CHEBI:15377"/>
        <dbReference type="ChEBI" id="CHEBI:15378"/>
        <dbReference type="ChEBI" id="CHEBI:58126"/>
        <dbReference type="ChEBI" id="CHEBI:356416"/>
        <dbReference type="EC" id="4.2.1.24"/>
    </reaction>
</comment>
<dbReference type="EMBL" id="JAMYWD010000004">
    <property type="protein sequence ID" value="KAJ4973039.1"/>
    <property type="molecule type" value="Genomic_DNA"/>
</dbReference>
<evidence type="ECO:0000313" key="12">
    <source>
        <dbReference type="EMBL" id="KAJ4973039.1"/>
    </source>
</evidence>
<keyword evidence="4" id="KW-0021">Allosteric enzyme</keyword>
<dbReference type="OrthoDB" id="1723729at2759"/>
<reference evidence="12" key="1">
    <citation type="journal article" date="2023" name="Plant J.">
        <title>The genome of the king protea, Protea cynaroides.</title>
        <authorList>
            <person name="Chang J."/>
            <person name="Duong T.A."/>
            <person name="Schoeman C."/>
            <person name="Ma X."/>
            <person name="Roodt D."/>
            <person name="Barker N."/>
            <person name="Li Z."/>
            <person name="Van de Peer Y."/>
            <person name="Mizrachi E."/>
        </authorList>
    </citation>
    <scope>NUCLEOTIDE SEQUENCE</scope>
    <source>
        <tissue evidence="12">Young leaves</tissue>
    </source>
</reference>
<evidence type="ECO:0000313" key="13">
    <source>
        <dbReference type="Proteomes" id="UP001141806"/>
    </source>
</evidence>
<dbReference type="EC" id="4.2.1.24" evidence="3"/>
<accession>A0A9Q0KM61</accession>
<evidence type="ECO:0000256" key="11">
    <source>
        <dbReference type="ARBA" id="ARBA00047651"/>
    </source>
</evidence>
<keyword evidence="8" id="KW-0627">Porphyrin biosynthesis</keyword>
<dbReference type="InterPro" id="IPR001731">
    <property type="entry name" value="ALAD"/>
</dbReference>
<comment type="pathway">
    <text evidence="1">Porphyrin-containing compound metabolism; protoporphyrin-IX biosynthesis; coproporphyrinogen-III from 5-aminolevulinate: step 1/4.</text>
</comment>
<evidence type="ECO:0000256" key="8">
    <source>
        <dbReference type="ARBA" id="ARBA00023244"/>
    </source>
</evidence>
<dbReference type="GO" id="GO:0006783">
    <property type="term" value="P:heme biosynthetic process"/>
    <property type="evidence" value="ECO:0007669"/>
    <property type="project" value="UniProtKB-KW"/>
</dbReference>
<keyword evidence="6" id="KW-0149">Chlorophyll biosynthesis</keyword>